<feature type="compositionally biased region" description="Polar residues" evidence="1">
    <location>
        <begin position="538"/>
        <end position="548"/>
    </location>
</feature>
<dbReference type="Proteomes" id="UP001186944">
    <property type="component" value="Unassembled WGS sequence"/>
</dbReference>
<comment type="caution">
    <text evidence="2">The sequence shown here is derived from an EMBL/GenBank/DDBJ whole genome shotgun (WGS) entry which is preliminary data.</text>
</comment>
<dbReference type="Gene3D" id="2.30.29.30">
    <property type="entry name" value="Pleckstrin-homology domain (PH domain)/Phosphotyrosine-binding domain (PTB)"/>
    <property type="match status" value="1"/>
</dbReference>
<protein>
    <recommendedName>
        <fullName evidence="4">WH1 domain-containing protein</fullName>
    </recommendedName>
</protein>
<evidence type="ECO:0000256" key="1">
    <source>
        <dbReference type="SAM" id="MobiDB-lite"/>
    </source>
</evidence>
<evidence type="ECO:0000313" key="2">
    <source>
        <dbReference type="EMBL" id="KAK3098873.1"/>
    </source>
</evidence>
<feature type="region of interest" description="Disordered" evidence="1">
    <location>
        <begin position="183"/>
        <end position="265"/>
    </location>
</feature>
<gene>
    <name evidence="2" type="ORF">FSP39_023880</name>
</gene>
<feature type="compositionally biased region" description="Low complexity" evidence="1">
    <location>
        <begin position="203"/>
        <end position="212"/>
    </location>
</feature>
<dbReference type="SUPFAM" id="SSF50729">
    <property type="entry name" value="PH domain-like"/>
    <property type="match status" value="1"/>
</dbReference>
<dbReference type="InterPro" id="IPR011993">
    <property type="entry name" value="PH-like_dom_sf"/>
</dbReference>
<reference evidence="2" key="1">
    <citation type="submission" date="2019-08" db="EMBL/GenBank/DDBJ databases">
        <title>The improved chromosome-level genome for the pearl oyster Pinctada fucata martensii using PacBio sequencing and Hi-C.</title>
        <authorList>
            <person name="Zheng Z."/>
        </authorList>
    </citation>
    <scope>NUCLEOTIDE SEQUENCE</scope>
    <source>
        <strain evidence="2">ZZ-2019</strain>
        <tissue evidence="2">Adductor muscle</tissue>
    </source>
</reference>
<keyword evidence="3" id="KW-1185">Reference proteome</keyword>
<feature type="region of interest" description="Disordered" evidence="1">
    <location>
        <begin position="417"/>
        <end position="468"/>
    </location>
</feature>
<dbReference type="AlphaFoldDB" id="A0AA88Y677"/>
<sequence length="622" mass="68840">MLEEKLGNKMAYYSVLPAATLIDTQNYHQNSYTIGIPFAHSNTYHAVGGGVPCPRGWGLHEVGESVRGRGSPSTSPVYRTLRIPYSRSPPITDMWRKSLTLKSYNQVLNWFDDVSFSDGASPVIEQHIVEGVERTIICPATESFVHWRDIMDTCEWGLNFTTPNDAKRFRDCCMNPAQKFSRKANSASSLRLSPPKRIRGQESSISSPNSPSHQAQPPRRAISNPHTLVSSEVHHHHDHGADPGMDKRKEKSATIPRTQSEQEQDFDAQLKPIGILKPPSTSSVYDNVTGNVVQMRKSSHHGNENRNARKSMPSMASSHVSFVEKNLLDDVRPASAIHFTRQFVQSDPDDYEDVFKKRAESTGLVTFGRNSNIKPRERRSSSRTSENVSIETAFVGGETQSVDDVDNDTNRVSYIETTTRVLAPQPVRMPPPPPTESKKSSSSDSPEWPSPPEPLTPMTPVNPDCHIDFDSDALKRMLQSLPVSPDESNVEGDHGISESKMRVIRAKSMSAHDNNNKENKRELCKSTSSVVPKSLSSQNISENTNNTGSVHLRENAGVILKSKSRLSIEEELRLRNKCARDSYGQESYPDSGIGGMTADGTGSVCSGGSSRPHKATGKYLLF</sequence>
<accession>A0AA88Y677</accession>
<evidence type="ECO:0008006" key="4">
    <source>
        <dbReference type="Google" id="ProtNLM"/>
    </source>
</evidence>
<proteinExistence type="predicted"/>
<evidence type="ECO:0000313" key="3">
    <source>
        <dbReference type="Proteomes" id="UP001186944"/>
    </source>
</evidence>
<feature type="compositionally biased region" description="Basic and acidic residues" evidence="1">
    <location>
        <begin position="232"/>
        <end position="252"/>
    </location>
</feature>
<feature type="region of interest" description="Disordered" evidence="1">
    <location>
        <begin position="369"/>
        <end position="388"/>
    </location>
</feature>
<dbReference type="EMBL" id="VSWD01000007">
    <property type="protein sequence ID" value="KAK3098873.1"/>
    <property type="molecule type" value="Genomic_DNA"/>
</dbReference>
<feature type="compositionally biased region" description="Low complexity" evidence="1">
    <location>
        <begin position="525"/>
        <end position="537"/>
    </location>
</feature>
<organism evidence="2 3">
    <name type="scientific">Pinctada imbricata</name>
    <name type="common">Atlantic pearl-oyster</name>
    <name type="synonym">Pinctada martensii</name>
    <dbReference type="NCBI Taxonomy" id="66713"/>
    <lineage>
        <taxon>Eukaryota</taxon>
        <taxon>Metazoa</taxon>
        <taxon>Spiralia</taxon>
        <taxon>Lophotrochozoa</taxon>
        <taxon>Mollusca</taxon>
        <taxon>Bivalvia</taxon>
        <taxon>Autobranchia</taxon>
        <taxon>Pteriomorphia</taxon>
        <taxon>Pterioida</taxon>
        <taxon>Pterioidea</taxon>
        <taxon>Pteriidae</taxon>
        <taxon>Pinctada</taxon>
    </lineage>
</organism>
<feature type="region of interest" description="Disordered" evidence="1">
    <location>
        <begin position="297"/>
        <end position="316"/>
    </location>
</feature>
<name>A0AA88Y677_PINIB</name>
<feature type="compositionally biased region" description="Pro residues" evidence="1">
    <location>
        <begin position="448"/>
        <end position="457"/>
    </location>
</feature>
<feature type="region of interest" description="Disordered" evidence="1">
    <location>
        <begin position="508"/>
        <end position="548"/>
    </location>
</feature>
<feature type="compositionally biased region" description="Basic and acidic residues" evidence="1">
    <location>
        <begin position="514"/>
        <end position="524"/>
    </location>
</feature>